<name>A0AAV4SN68_CAEEX</name>
<gene>
    <name evidence="2" type="ORF">CEXT_424901</name>
</gene>
<comment type="caution">
    <text evidence="2">The sequence shown here is derived from an EMBL/GenBank/DDBJ whole genome shotgun (WGS) entry which is preliminary data.</text>
</comment>
<proteinExistence type="predicted"/>
<keyword evidence="3" id="KW-1185">Reference proteome</keyword>
<evidence type="ECO:0000313" key="3">
    <source>
        <dbReference type="Proteomes" id="UP001054945"/>
    </source>
</evidence>
<reference evidence="2 3" key="1">
    <citation type="submission" date="2021-06" db="EMBL/GenBank/DDBJ databases">
        <title>Caerostris extrusa draft genome.</title>
        <authorList>
            <person name="Kono N."/>
            <person name="Arakawa K."/>
        </authorList>
    </citation>
    <scope>NUCLEOTIDE SEQUENCE [LARGE SCALE GENOMIC DNA]</scope>
</reference>
<evidence type="ECO:0000256" key="1">
    <source>
        <dbReference type="SAM" id="SignalP"/>
    </source>
</evidence>
<organism evidence="2 3">
    <name type="scientific">Caerostris extrusa</name>
    <name type="common">Bark spider</name>
    <name type="synonym">Caerostris bankana</name>
    <dbReference type="NCBI Taxonomy" id="172846"/>
    <lineage>
        <taxon>Eukaryota</taxon>
        <taxon>Metazoa</taxon>
        <taxon>Ecdysozoa</taxon>
        <taxon>Arthropoda</taxon>
        <taxon>Chelicerata</taxon>
        <taxon>Arachnida</taxon>
        <taxon>Araneae</taxon>
        <taxon>Araneomorphae</taxon>
        <taxon>Entelegynae</taxon>
        <taxon>Araneoidea</taxon>
        <taxon>Araneidae</taxon>
        <taxon>Caerostris</taxon>
    </lineage>
</organism>
<dbReference type="AlphaFoldDB" id="A0AAV4SN68"/>
<evidence type="ECO:0008006" key="4">
    <source>
        <dbReference type="Google" id="ProtNLM"/>
    </source>
</evidence>
<dbReference type="Proteomes" id="UP001054945">
    <property type="component" value="Unassembled WGS sequence"/>
</dbReference>
<feature type="signal peptide" evidence="1">
    <location>
        <begin position="1"/>
        <end position="23"/>
    </location>
</feature>
<evidence type="ECO:0000313" key="2">
    <source>
        <dbReference type="EMBL" id="GIY35888.1"/>
    </source>
</evidence>
<feature type="chain" id="PRO_5043999933" description="Secreted protein" evidence="1">
    <location>
        <begin position="24"/>
        <end position="76"/>
    </location>
</feature>
<sequence>MQLHKTALLTCRLLLHFIQIVNPPGNALSSILTRRFCSILKKPFIQCRTKSKQTMYEENGSDACRIAGYDAAFETT</sequence>
<protein>
    <recommendedName>
        <fullName evidence="4">Secreted protein</fullName>
    </recommendedName>
</protein>
<dbReference type="EMBL" id="BPLR01009976">
    <property type="protein sequence ID" value="GIY35888.1"/>
    <property type="molecule type" value="Genomic_DNA"/>
</dbReference>
<keyword evidence="1" id="KW-0732">Signal</keyword>
<accession>A0AAV4SN68</accession>